<dbReference type="GO" id="GO:0071224">
    <property type="term" value="P:cellular response to peptidoglycan"/>
    <property type="evidence" value="ECO:0007669"/>
    <property type="project" value="UniProtKB-ARBA"/>
</dbReference>
<keyword evidence="14" id="KW-0812">Transmembrane</keyword>
<dbReference type="PANTHER" id="PTHR43289">
    <property type="entry name" value="MITOGEN-ACTIVATED PROTEIN KINASE KINASE KINASE 20-RELATED"/>
    <property type="match status" value="1"/>
</dbReference>
<dbReference type="Gene3D" id="3.30.10.20">
    <property type="match status" value="3"/>
</dbReference>
<keyword evidence="5 13" id="KW-0547">Nucleotide-binding</keyword>
<evidence type="ECO:0000313" key="18">
    <source>
        <dbReference type="Proteomes" id="UP000185746"/>
    </source>
</evidence>
<evidence type="ECO:0000256" key="8">
    <source>
        <dbReference type="ARBA" id="ARBA00022968"/>
    </source>
</evidence>
<evidence type="ECO:0000256" key="1">
    <source>
        <dbReference type="ARBA" id="ARBA00012513"/>
    </source>
</evidence>
<feature type="binding site" evidence="13">
    <location>
        <position position="39"/>
    </location>
    <ligand>
        <name>ATP</name>
        <dbReference type="ChEBI" id="CHEBI:30616"/>
    </ligand>
</feature>
<dbReference type="GO" id="GO:0009847">
    <property type="term" value="P:spore germination"/>
    <property type="evidence" value="ECO:0007669"/>
    <property type="project" value="UniProtKB-ARBA"/>
</dbReference>
<keyword evidence="18" id="KW-1185">Reference proteome</keyword>
<evidence type="ECO:0000313" key="17">
    <source>
        <dbReference type="EMBL" id="AOV08308.1"/>
    </source>
</evidence>
<dbReference type="InterPro" id="IPR005543">
    <property type="entry name" value="PASTA_dom"/>
</dbReference>
<reference evidence="17 18" key="1">
    <citation type="submission" date="2016-09" db="EMBL/GenBank/DDBJ databases">
        <title>Complete genome sequence of the Lysinibacillus sphaericus LMG 22257, a specie of Bacillus with ureolytic activity that can effectively biodeposit calcium carbonate.</title>
        <authorList>
            <person name="Yan W."/>
        </authorList>
    </citation>
    <scope>NUCLEOTIDE SEQUENCE [LARGE SCALE GENOMIC DNA]</scope>
    <source>
        <strain evidence="17 18">LMG 22257</strain>
    </source>
</reference>
<dbReference type="GO" id="GO:0004674">
    <property type="term" value="F:protein serine/threonine kinase activity"/>
    <property type="evidence" value="ECO:0007669"/>
    <property type="project" value="UniProtKB-KW"/>
</dbReference>
<name>A0A1D8JHX2_9BACL</name>
<dbReference type="Pfam" id="PF00069">
    <property type="entry name" value="Pkinase"/>
    <property type="match status" value="1"/>
</dbReference>
<dbReference type="EC" id="2.7.11.1" evidence="1"/>
<sequence>MIGKRIGGRYEVLSYIGGGGMSRVYLAHDVILGRDVAIKVLNYDFSNEEELKRRFMREALSATSLTHPNIVDIFDVGEDGDIHYLVMEFIDGQTLKEFIVSQGPLSPEEALPIMKQLVSAISNAHYNGIVHRDIKPQNILMDNEGNVKITDFGIAMALNATAHTKTNSVLGTVHYLSPEQARGGMATKKSDIYSVGIVFYELLTGKLPFSGESAVSIALKHLQEETPSVRALFPSIPQSVENVILKATAKEAAVRYSSADEMQEDLATVLSPERANEEKFSISFDDEATRAIPAIMDAPKFGSVEQTIKQAPIPEEKKAEPKKKRKKWPFIVGGLTTLIIIGLLIYFLPSLLGLKKIEVTDVVGMTETEAIKALKEDGFVIAESIEENSDDIEAGKVIKTTPEAGKERPIGTEITLYVSIGKELVAMESYIGDDYKQVASLLANYGYHTIKQNEEYSDEPEGTIIGQDPEPGTEIIVNETDLVFTVSKGKDMVSVRNLSGLSEAEAKEYGRNSGLEVSIASRVSSANVPEGHVISQNPAAGTQIEKGRGISVVISTGKEKQPVQHYLHTVTIQYLEDANDQDEDGEQRERTPQMIKIYVQDRNHLMADTYEEFEITDDIEVKIKIELEEGQTGAYRITRDDLLVDEKKFNYGEAD</sequence>
<dbReference type="FunFam" id="3.30.200.20:FF:000035">
    <property type="entry name" value="Serine/threonine protein kinase Stk1"/>
    <property type="match status" value="1"/>
</dbReference>
<dbReference type="Pfam" id="PF03793">
    <property type="entry name" value="PASTA"/>
    <property type="match status" value="3"/>
</dbReference>
<dbReference type="PROSITE" id="PS50011">
    <property type="entry name" value="PROTEIN_KINASE_DOM"/>
    <property type="match status" value="1"/>
</dbReference>
<dbReference type="InterPro" id="IPR000719">
    <property type="entry name" value="Prot_kinase_dom"/>
</dbReference>
<keyword evidence="8" id="KW-0735">Signal-anchor</keyword>
<comment type="catalytic activity">
    <reaction evidence="9">
        <text>L-threonyl-[protein] + ATP = O-phospho-L-threonyl-[protein] + ADP + H(+)</text>
        <dbReference type="Rhea" id="RHEA:46608"/>
        <dbReference type="Rhea" id="RHEA-COMP:11060"/>
        <dbReference type="Rhea" id="RHEA-COMP:11605"/>
        <dbReference type="ChEBI" id="CHEBI:15378"/>
        <dbReference type="ChEBI" id="CHEBI:30013"/>
        <dbReference type="ChEBI" id="CHEBI:30616"/>
        <dbReference type="ChEBI" id="CHEBI:61977"/>
        <dbReference type="ChEBI" id="CHEBI:456216"/>
        <dbReference type="EC" id="2.7.11.1"/>
    </reaction>
</comment>
<evidence type="ECO:0000256" key="14">
    <source>
        <dbReference type="SAM" id="Phobius"/>
    </source>
</evidence>
<dbReference type="SMART" id="SM00740">
    <property type="entry name" value="PASTA"/>
    <property type="match status" value="3"/>
</dbReference>
<evidence type="ECO:0000259" key="15">
    <source>
        <dbReference type="PROSITE" id="PS50011"/>
    </source>
</evidence>
<evidence type="ECO:0000256" key="5">
    <source>
        <dbReference type="ARBA" id="ARBA00022741"/>
    </source>
</evidence>
<keyword evidence="2 17" id="KW-0723">Serine/threonine-protein kinase</keyword>
<keyword evidence="6 17" id="KW-0418">Kinase</keyword>
<dbReference type="PANTHER" id="PTHR43289:SF34">
    <property type="entry name" value="SERINE_THREONINE-PROTEIN KINASE YBDM-RELATED"/>
    <property type="match status" value="1"/>
</dbReference>
<dbReference type="Gene3D" id="1.10.510.10">
    <property type="entry name" value="Transferase(Phosphotransferase) domain 1"/>
    <property type="match status" value="1"/>
</dbReference>
<dbReference type="CDD" id="cd06577">
    <property type="entry name" value="PASTA_pknB"/>
    <property type="match status" value="3"/>
</dbReference>
<dbReference type="PROSITE" id="PS51178">
    <property type="entry name" value="PASTA"/>
    <property type="match status" value="3"/>
</dbReference>
<evidence type="ECO:0000259" key="16">
    <source>
        <dbReference type="PROSITE" id="PS51178"/>
    </source>
</evidence>
<keyword evidence="14" id="KW-1133">Transmembrane helix</keyword>
<dbReference type="NCBIfam" id="NF033483">
    <property type="entry name" value="PknB_PASTA_kin"/>
    <property type="match status" value="1"/>
</dbReference>
<evidence type="ECO:0000256" key="4">
    <source>
        <dbReference type="ARBA" id="ARBA00022679"/>
    </source>
</evidence>
<comment type="subcellular location">
    <subcellularLocation>
        <location evidence="11">Spore membrane</location>
        <topology evidence="11">Single-pass type II membrane protein</topology>
    </subcellularLocation>
</comment>
<comment type="catalytic activity">
    <reaction evidence="10">
        <text>L-seryl-[protein] + ATP = O-phospho-L-seryl-[protein] + ADP + H(+)</text>
        <dbReference type="Rhea" id="RHEA:17989"/>
        <dbReference type="Rhea" id="RHEA-COMP:9863"/>
        <dbReference type="Rhea" id="RHEA-COMP:11604"/>
        <dbReference type="ChEBI" id="CHEBI:15378"/>
        <dbReference type="ChEBI" id="CHEBI:29999"/>
        <dbReference type="ChEBI" id="CHEBI:30616"/>
        <dbReference type="ChEBI" id="CHEBI:83421"/>
        <dbReference type="ChEBI" id="CHEBI:456216"/>
        <dbReference type="EC" id="2.7.11.1"/>
    </reaction>
</comment>
<dbReference type="Pfam" id="PF21160">
    <property type="entry name" value="PrkC-like_PASTA-like"/>
    <property type="match status" value="1"/>
</dbReference>
<dbReference type="RefSeq" id="WP_075528464.1">
    <property type="nucleotide sequence ID" value="NZ_CP017560.1"/>
</dbReference>
<gene>
    <name evidence="17" type="ORF">BI350_12715</name>
</gene>
<keyword evidence="3" id="KW-0309">Germination</keyword>
<feature type="transmembrane region" description="Helical" evidence="14">
    <location>
        <begin position="328"/>
        <end position="348"/>
    </location>
</feature>
<dbReference type="PROSITE" id="PS00107">
    <property type="entry name" value="PROTEIN_KINASE_ATP"/>
    <property type="match status" value="1"/>
</dbReference>
<feature type="domain" description="PASTA" evidence="16">
    <location>
        <begin position="421"/>
        <end position="488"/>
    </location>
</feature>
<dbReference type="GO" id="GO:0007165">
    <property type="term" value="P:signal transduction"/>
    <property type="evidence" value="ECO:0007669"/>
    <property type="project" value="UniProtKB-ARBA"/>
</dbReference>
<evidence type="ECO:0000256" key="12">
    <source>
        <dbReference type="ARBA" id="ARBA00070041"/>
    </source>
</evidence>
<accession>A0A1D8JHX2</accession>
<dbReference type="InterPro" id="IPR008271">
    <property type="entry name" value="Ser/Thr_kinase_AS"/>
</dbReference>
<feature type="domain" description="Protein kinase" evidence="15">
    <location>
        <begin position="10"/>
        <end position="270"/>
    </location>
</feature>
<feature type="domain" description="PASTA" evidence="16">
    <location>
        <begin position="353"/>
        <end position="420"/>
    </location>
</feature>
<proteinExistence type="predicted"/>
<evidence type="ECO:0000256" key="10">
    <source>
        <dbReference type="ARBA" id="ARBA00048679"/>
    </source>
</evidence>
<keyword evidence="14" id="KW-0472">Membrane</keyword>
<evidence type="ECO:0000256" key="3">
    <source>
        <dbReference type="ARBA" id="ARBA00022544"/>
    </source>
</evidence>
<dbReference type="InterPro" id="IPR011009">
    <property type="entry name" value="Kinase-like_dom_sf"/>
</dbReference>
<dbReference type="Gene3D" id="3.30.200.20">
    <property type="entry name" value="Phosphorylase Kinase, domain 1"/>
    <property type="match status" value="1"/>
</dbReference>
<dbReference type="CDD" id="cd14014">
    <property type="entry name" value="STKc_PknB_like"/>
    <property type="match status" value="1"/>
</dbReference>
<dbReference type="FunFam" id="1.10.510.10:FF:000021">
    <property type="entry name" value="Serine/threonine protein kinase"/>
    <property type="match status" value="1"/>
</dbReference>
<protein>
    <recommendedName>
        <fullName evidence="12">Serine/threonine-protein kinase PrkC</fullName>
        <ecNumber evidence="1">2.7.11.1</ecNumber>
    </recommendedName>
</protein>
<evidence type="ECO:0000256" key="9">
    <source>
        <dbReference type="ARBA" id="ARBA00047899"/>
    </source>
</evidence>
<keyword evidence="7 13" id="KW-0067">ATP-binding</keyword>
<feature type="domain" description="PASTA" evidence="16">
    <location>
        <begin position="489"/>
        <end position="556"/>
    </location>
</feature>
<evidence type="ECO:0000256" key="7">
    <source>
        <dbReference type="ARBA" id="ARBA00022840"/>
    </source>
</evidence>
<evidence type="ECO:0000256" key="6">
    <source>
        <dbReference type="ARBA" id="ARBA00022777"/>
    </source>
</evidence>
<dbReference type="SMART" id="SM00220">
    <property type="entry name" value="S_TKc"/>
    <property type="match status" value="1"/>
</dbReference>
<keyword evidence="4" id="KW-0808">Transferase</keyword>
<evidence type="ECO:0000256" key="2">
    <source>
        <dbReference type="ARBA" id="ARBA00022527"/>
    </source>
</evidence>
<dbReference type="PROSITE" id="PS00108">
    <property type="entry name" value="PROTEIN_KINASE_ST"/>
    <property type="match status" value="1"/>
</dbReference>
<dbReference type="InterPro" id="IPR017441">
    <property type="entry name" value="Protein_kinase_ATP_BS"/>
</dbReference>
<dbReference type="GO" id="GO:0005524">
    <property type="term" value="F:ATP binding"/>
    <property type="evidence" value="ECO:0007669"/>
    <property type="project" value="UniProtKB-UniRule"/>
</dbReference>
<dbReference type="Gene3D" id="2.60.40.2560">
    <property type="match status" value="1"/>
</dbReference>
<dbReference type="Proteomes" id="UP000185746">
    <property type="component" value="Chromosome"/>
</dbReference>
<dbReference type="EMBL" id="CP017560">
    <property type="protein sequence ID" value="AOV08308.1"/>
    <property type="molecule type" value="Genomic_DNA"/>
</dbReference>
<evidence type="ECO:0000256" key="13">
    <source>
        <dbReference type="PROSITE-ProRule" id="PRU10141"/>
    </source>
</evidence>
<evidence type="ECO:0000256" key="11">
    <source>
        <dbReference type="ARBA" id="ARBA00060432"/>
    </source>
</evidence>
<dbReference type="KEGG" id="surl:BI350_12715"/>
<dbReference type="AlphaFoldDB" id="A0A1D8JHX2"/>
<dbReference type="SUPFAM" id="SSF56112">
    <property type="entry name" value="Protein kinase-like (PK-like)"/>
    <property type="match status" value="1"/>
</dbReference>
<organism evidence="17 18">
    <name type="scientific">Sporosarcina ureilytica</name>
    <dbReference type="NCBI Taxonomy" id="298596"/>
    <lineage>
        <taxon>Bacteria</taxon>
        <taxon>Bacillati</taxon>
        <taxon>Bacillota</taxon>
        <taxon>Bacilli</taxon>
        <taxon>Bacillales</taxon>
        <taxon>Caryophanaceae</taxon>
        <taxon>Sporosarcina</taxon>
    </lineage>
</organism>